<feature type="region of interest" description="Disordered" evidence="9">
    <location>
        <begin position="237"/>
        <end position="325"/>
    </location>
</feature>
<keyword evidence="8" id="KW-0539">Nucleus</keyword>
<keyword evidence="6" id="KW-0805">Transcription regulation</keyword>
<feature type="region of interest" description="Disordered" evidence="9">
    <location>
        <begin position="406"/>
        <end position="426"/>
    </location>
</feature>
<evidence type="ECO:0000256" key="1">
    <source>
        <dbReference type="ARBA" id="ARBA00004123"/>
    </source>
</evidence>
<dbReference type="Ensembl" id="ENSACLT00000058336.1">
    <property type="protein sequence ID" value="ENSACLP00000073879.1"/>
    <property type="gene ID" value="ENSACLG00000016702.2"/>
</dbReference>
<dbReference type="GO" id="GO:0005634">
    <property type="term" value="C:nucleus"/>
    <property type="evidence" value="ECO:0007669"/>
    <property type="project" value="UniProtKB-SubCell"/>
</dbReference>
<evidence type="ECO:0000256" key="7">
    <source>
        <dbReference type="ARBA" id="ARBA00023163"/>
    </source>
</evidence>
<dbReference type="PANTHER" id="PTHR23326">
    <property type="entry name" value="CCR4 NOT-RELATED"/>
    <property type="match status" value="1"/>
</dbReference>
<evidence type="ECO:0000256" key="3">
    <source>
        <dbReference type="ARBA" id="ARBA00007682"/>
    </source>
</evidence>
<feature type="compositionally biased region" description="Low complexity" evidence="9">
    <location>
        <begin position="257"/>
        <end position="268"/>
    </location>
</feature>
<dbReference type="Proteomes" id="UP000265100">
    <property type="component" value="Chromosome 22"/>
</dbReference>
<proteinExistence type="inferred from homology"/>
<reference evidence="11" key="3">
    <citation type="submission" date="2025-09" db="UniProtKB">
        <authorList>
            <consortium name="Ensembl"/>
        </authorList>
    </citation>
    <scope>IDENTIFICATION</scope>
</reference>
<dbReference type="InterPro" id="IPR007207">
    <property type="entry name" value="Not_N"/>
</dbReference>
<accession>A0AAX7UX35</accession>
<keyword evidence="7" id="KW-0804">Transcription</keyword>
<evidence type="ECO:0000256" key="9">
    <source>
        <dbReference type="SAM" id="MobiDB-lite"/>
    </source>
</evidence>
<organism evidence="11 12">
    <name type="scientific">Astatotilapia calliptera</name>
    <name type="common">Eastern happy</name>
    <name type="synonym">Chromis callipterus</name>
    <dbReference type="NCBI Taxonomy" id="8154"/>
    <lineage>
        <taxon>Eukaryota</taxon>
        <taxon>Metazoa</taxon>
        <taxon>Chordata</taxon>
        <taxon>Craniata</taxon>
        <taxon>Vertebrata</taxon>
        <taxon>Euteleostomi</taxon>
        <taxon>Actinopterygii</taxon>
        <taxon>Neopterygii</taxon>
        <taxon>Teleostei</taxon>
        <taxon>Neoteleostei</taxon>
        <taxon>Acanthomorphata</taxon>
        <taxon>Ovalentaria</taxon>
        <taxon>Cichlomorphae</taxon>
        <taxon>Cichliformes</taxon>
        <taxon>Cichlidae</taxon>
        <taxon>African cichlids</taxon>
        <taxon>Pseudocrenilabrinae</taxon>
        <taxon>Haplochromini</taxon>
        <taxon>Astatotilapia</taxon>
    </lineage>
</organism>
<evidence type="ECO:0000259" key="10">
    <source>
        <dbReference type="Pfam" id="PF04065"/>
    </source>
</evidence>
<dbReference type="GO" id="GO:0005737">
    <property type="term" value="C:cytoplasm"/>
    <property type="evidence" value="ECO:0007669"/>
    <property type="project" value="UniProtKB-SubCell"/>
</dbReference>
<protein>
    <recommendedName>
        <fullName evidence="10">CCR4-Not complex component Not N-terminal domain-containing protein</fullName>
    </recommendedName>
</protein>
<dbReference type="AlphaFoldDB" id="A0AAX7UX35"/>
<dbReference type="Pfam" id="PF04065">
    <property type="entry name" value="Not3"/>
    <property type="match status" value="1"/>
</dbReference>
<evidence type="ECO:0000256" key="4">
    <source>
        <dbReference type="ARBA" id="ARBA00022490"/>
    </source>
</evidence>
<dbReference type="GO" id="GO:0006355">
    <property type="term" value="P:regulation of DNA-templated transcription"/>
    <property type="evidence" value="ECO:0007669"/>
    <property type="project" value="InterPro"/>
</dbReference>
<feature type="domain" description="CCR4-Not complex component Not N-terminal" evidence="10">
    <location>
        <begin position="5"/>
        <end position="232"/>
    </location>
</feature>
<dbReference type="PIRSF" id="PIRSF005290">
    <property type="entry name" value="NOT_su_3_5"/>
    <property type="match status" value="1"/>
</dbReference>
<keyword evidence="4" id="KW-0963">Cytoplasm</keyword>
<dbReference type="GO" id="GO:0030015">
    <property type="term" value="C:CCR4-NOT core complex"/>
    <property type="evidence" value="ECO:0007669"/>
    <property type="project" value="InterPro"/>
</dbReference>
<reference evidence="11" key="1">
    <citation type="submission" date="2018-05" db="EMBL/GenBank/DDBJ databases">
        <authorList>
            <person name="Datahose"/>
        </authorList>
    </citation>
    <scope>NUCLEOTIDE SEQUENCE</scope>
</reference>
<feature type="compositionally biased region" description="Basic and acidic residues" evidence="9">
    <location>
        <begin position="284"/>
        <end position="293"/>
    </location>
</feature>
<evidence type="ECO:0000313" key="11">
    <source>
        <dbReference type="Ensembl" id="ENSACLP00000073879.1"/>
    </source>
</evidence>
<reference evidence="11" key="2">
    <citation type="submission" date="2025-08" db="UniProtKB">
        <authorList>
            <consortium name="Ensembl"/>
        </authorList>
    </citation>
    <scope>IDENTIFICATION</scope>
</reference>
<dbReference type="InterPro" id="IPR040168">
    <property type="entry name" value="Not2/3/5"/>
</dbReference>
<keyword evidence="5" id="KW-0678">Repressor</keyword>
<comment type="subcellular location">
    <subcellularLocation>
        <location evidence="2">Cytoplasm</location>
    </subcellularLocation>
    <subcellularLocation>
        <location evidence="1">Nucleus</location>
    </subcellularLocation>
</comment>
<evidence type="ECO:0000256" key="5">
    <source>
        <dbReference type="ARBA" id="ARBA00022491"/>
    </source>
</evidence>
<dbReference type="InterPro" id="IPR012270">
    <property type="entry name" value="CCR4-NOT_su3/5"/>
</dbReference>
<evidence type="ECO:0000256" key="6">
    <source>
        <dbReference type="ARBA" id="ARBA00023015"/>
    </source>
</evidence>
<keyword evidence="12" id="KW-1185">Reference proteome</keyword>
<sequence>YIDGRKNSGEIDRCLKKVAEGVEQFEDIWQKLHNAANTNQKEKYEADLKKEIKKLQRLRDQIKTWVASNEIKDKRQLVENRKLIETQMERFKVVERETKTKAYSKEGLGLAQKVDPAQREKEEVGTWLTNTIDTLNMQVDQFESEVESLSVQTRKKKGDKEKQDRIEELKKFIERHRYHIRMLETILRMLDNDSVQVEAIRKIKDDVEYYIDSSQDPDFEENEFLYDDLDLEDIPQSLVATSPPGHSHLEDEIFQQSSSTPTSTTSSSPIPPSPATCTTENSEDDKKRGRSTDSEVSQVSVKMPKPLPVKQEEGTGAEKPNSPKTEVKVISMTTLSVVRELEFLCSSRYDNSVHTSWRIFFPKCLLVCPHQPQEPLSSLKSMAERAAMSSGIEGDVTSLHLTSEIFPSSTTAPSGPPSGPQPSLSEVSIPPSLGVCPLGPVPLSKDQGYQQVMQEQAWTHMPHPSDSERIRCSEIFTTHLFLPVVLYR</sequence>
<evidence type="ECO:0000313" key="12">
    <source>
        <dbReference type="Proteomes" id="UP000265100"/>
    </source>
</evidence>
<dbReference type="GeneTree" id="ENSGT00390000014743"/>
<evidence type="ECO:0000256" key="8">
    <source>
        <dbReference type="ARBA" id="ARBA00023242"/>
    </source>
</evidence>
<evidence type="ECO:0000256" key="2">
    <source>
        <dbReference type="ARBA" id="ARBA00004496"/>
    </source>
</evidence>
<name>A0AAX7UX35_ASTCA</name>
<comment type="similarity">
    <text evidence="3">Belongs to the CNOT2/3/5 family.</text>
</comment>